<gene>
    <name evidence="8" type="primary">cbf2</name>
    <name evidence="8" type="ORF">Pla111_20290</name>
</gene>
<protein>
    <recommendedName>
        <fullName evidence="2">peptidylprolyl isomerase</fullName>
        <ecNumber evidence="2">5.2.1.8</ecNumber>
    </recommendedName>
</protein>
<reference evidence="8 9" key="1">
    <citation type="submission" date="2019-02" db="EMBL/GenBank/DDBJ databases">
        <title>Deep-cultivation of Planctomycetes and their phenomic and genomic characterization uncovers novel biology.</title>
        <authorList>
            <person name="Wiegand S."/>
            <person name="Jogler M."/>
            <person name="Boedeker C."/>
            <person name="Pinto D."/>
            <person name="Vollmers J."/>
            <person name="Rivas-Marin E."/>
            <person name="Kohn T."/>
            <person name="Peeters S.H."/>
            <person name="Heuer A."/>
            <person name="Rast P."/>
            <person name="Oberbeckmann S."/>
            <person name="Bunk B."/>
            <person name="Jeske O."/>
            <person name="Meyerdierks A."/>
            <person name="Storesund J.E."/>
            <person name="Kallscheuer N."/>
            <person name="Luecker S."/>
            <person name="Lage O.M."/>
            <person name="Pohl T."/>
            <person name="Merkel B.J."/>
            <person name="Hornburger P."/>
            <person name="Mueller R.-W."/>
            <person name="Bruemmer F."/>
            <person name="Labrenz M."/>
            <person name="Spormann A.M."/>
            <person name="Op Den Camp H."/>
            <person name="Overmann J."/>
            <person name="Amann R."/>
            <person name="Jetten M.S.M."/>
            <person name="Mascher T."/>
            <person name="Medema M.H."/>
            <person name="Devos D.P."/>
            <person name="Kaster A.-K."/>
            <person name="Ovreas L."/>
            <person name="Rohde M."/>
            <person name="Galperin M.Y."/>
            <person name="Jogler C."/>
        </authorList>
    </citation>
    <scope>NUCLEOTIDE SEQUENCE [LARGE SCALE GENOMIC DNA]</scope>
    <source>
        <strain evidence="8 9">Pla111</strain>
    </source>
</reference>
<dbReference type="EC" id="5.2.1.8" evidence="2"/>
<dbReference type="SUPFAM" id="SSF54534">
    <property type="entry name" value="FKBP-like"/>
    <property type="match status" value="1"/>
</dbReference>
<feature type="domain" description="PpiC" evidence="7">
    <location>
        <begin position="206"/>
        <end position="313"/>
    </location>
</feature>
<dbReference type="InterPro" id="IPR050245">
    <property type="entry name" value="PrsA_foldase"/>
</dbReference>
<keyword evidence="3" id="KW-0732">Signal</keyword>
<keyword evidence="9" id="KW-1185">Reference proteome</keyword>
<organism evidence="8 9">
    <name type="scientific">Botrimarina hoheduenensis</name>
    <dbReference type="NCBI Taxonomy" id="2528000"/>
    <lineage>
        <taxon>Bacteria</taxon>
        <taxon>Pseudomonadati</taxon>
        <taxon>Planctomycetota</taxon>
        <taxon>Planctomycetia</taxon>
        <taxon>Pirellulales</taxon>
        <taxon>Lacipirellulaceae</taxon>
        <taxon>Botrimarina</taxon>
    </lineage>
</organism>
<evidence type="ECO:0000256" key="4">
    <source>
        <dbReference type="ARBA" id="ARBA00023110"/>
    </source>
</evidence>
<dbReference type="Pfam" id="PF00639">
    <property type="entry name" value="Rotamase"/>
    <property type="match status" value="1"/>
</dbReference>
<keyword evidence="5 6" id="KW-0413">Isomerase</keyword>
<dbReference type="EMBL" id="SJPH01000003">
    <property type="protein sequence ID" value="TWT46927.1"/>
    <property type="molecule type" value="Genomic_DNA"/>
</dbReference>
<proteinExistence type="predicted"/>
<dbReference type="Gene3D" id="3.10.50.40">
    <property type="match status" value="1"/>
</dbReference>
<dbReference type="AlphaFoldDB" id="A0A5C5W8W8"/>
<accession>A0A5C5W8W8</accession>
<comment type="caution">
    <text evidence="8">The sequence shown here is derived from an EMBL/GenBank/DDBJ whole genome shotgun (WGS) entry which is preliminary data.</text>
</comment>
<dbReference type="PANTHER" id="PTHR47245">
    <property type="entry name" value="PEPTIDYLPROLYL ISOMERASE"/>
    <property type="match status" value="1"/>
</dbReference>
<dbReference type="PROSITE" id="PS50198">
    <property type="entry name" value="PPIC_PPIASE_2"/>
    <property type="match status" value="1"/>
</dbReference>
<evidence type="ECO:0000256" key="1">
    <source>
        <dbReference type="ARBA" id="ARBA00000971"/>
    </source>
</evidence>
<dbReference type="GO" id="GO:0003755">
    <property type="term" value="F:peptidyl-prolyl cis-trans isomerase activity"/>
    <property type="evidence" value="ECO:0007669"/>
    <property type="project" value="UniProtKB-KW"/>
</dbReference>
<keyword evidence="4 6" id="KW-0697">Rotamase</keyword>
<dbReference type="InterPro" id="IPR000297">
    <property type="entry name" value="PPIase_PpiC"/>
</dbReference>
<dbReference type="InterPro" id="IPR046357">
    <property type="entry name" value="PPIase_dom_sf"/>
</dbReference>
<dbReference type="InterPro" id="IPR027304">
    <property type="entry name" value="Trigger_fact/SurA_dom_sf"/>
</dbReference>
<evidence type="ECO:0000256" key="3">
    <source>
        <dbReference type="ARBA" id="ARBA00022729"/>
    </source>
</evidence>
<dbReference type="Proteomes" id="UP000318995">
    <property type="component" value="Unassembled WGS sequence"/>
</dbReference>
<evidence type="ECO:0000256" key="6">
    <source>
        <dbReference type="PROSITE-ProRule" id="PRU00278"/>
    </source>
</evidence>
<dbReference type="OrthoDB" id="270355at2"/>
<evidence type="ECO:0000313" key="8">
    <source>
        <dbReference type="EMBL" id="TWT46927.1"/>
    </source>
</evidence>
<dbReference type="PANTHER" id="PTHR47245:SF1">
    <property type="entry name" value="FOLDASE PROTEIN PRSA"/>
    <property type="match status" value="1"/>
</dbReference>
<evidence type="ECO:0000256" key="5">
    <source>
        <dbReference type="ARBA" id="ARBA00023235"/>
    </source>
</evidence>
<evidence type="ECO:0000313" key="9">
    <source>
        <dbReference type="Proteomes" id="UP000318995"/>
    </source>
</evidence>
<dbReference type="SUPFAM" id="SSF109998">
    <property type="entry name" value="Triger factor/SurA peptide-binding domain-like"/>
    <property type="match status" value="1"/>
</dbReference>
<evidence type="ECO:0000259" key="7">
    <source>
        <dbReference type="PROSITE" id="PS50198"/>
    </source>
</evidence>
<evidence type="ECO:0000256" key="2">
    <source>
        <dbReference type="ARBA" id="ARBA00013194"/>
    </source>
</evidence>
<comment type="catalytic activity">
    <reaction evidence="1">
        <text>[protein]-peptidylproline (omega=180) = [protein]-peptidylproline (omega=0)</text>
        <dbReference type="Rhea" id="RHEA:16237"/>
        <dbReference type="Rhea" id="RHEA-COMP:10747"/>
        <dbReference type="Rhea" id="RHEA-COMP:10748"/>
        <dbReference type="ChEBI" id="CHEBI:83833"/>
        <dbReference type="ChEBI" id="CHEBI:83834"/>
        <dbReference type="EC" id="5.2.1.8"/>
    </reaction>
</comment>
<sequence>MPNYLTKRSIEVLPAVLVVAGVLAAAGVAHAGEAKPLAEAEVLARVNGEVIVAGDLLWEVELVLQERLAGVPPEQRDMIPAEQIAAIKRQLMQELLMSRLDMTLFYADFRSTVPNSNLKAIHESLEKQFNLTELPRLGKQLGVEDRDELIAKLNTLGTSLEERRQDYYRKMISRSWLTETVEYDQEVTHDQMLDYYNDHRDEYAYEARTRWEELMVRFDKFSSKQDAWRAICEMGNQAHAIAAETPAGKAAFAPIAKQLSHGLTANKGGLHGWTTAGALMAEEVDAAIFALPPGELSTILEGPTGFHIVRVVERRPAGHKEFRDVQGAIRNGIKNDRFNAAVNQRVTDLKRNARLWTAFTGDIDTSRIAKDAKNMKTLR</sequence>
<name>A0A5C5W8W8_9BACT</name>
<dbReference type="RefSeq" id="WP_146573820.1">
    <property type="nucleotide sequence ID" value="NZ_SJPH01000003.1"/>
</dbReference>